<feature type="transmembrane region" description="Helical" evidence="7">
    <location>
        <begin position="328"/>
        <end position="344"/>
    </location>
</feature>
<evidence type="ECO:0000256" key="2">
    <source>
        <dbReference type="ARBA" id="ARBA00022723"/>
    </source>
</evidence>
<organism evidence="10 11">
    <name type="scientific">Aphidius gifuensis</name>
    <name type="common">Parasitoid wasp</name>
    <dbReference type="NCBI Taxonomy" id="684658"/>
    <lineage>
        <taxon>Eukaryota</taxon>
        <taxon>Metazoa</taxon>
        <taxon>Ecdysozoa</taxon>
        <taxon>Arthropoda</taxon>
        <taxon>Hexapoda</taxon>
        <taxon>Insecta</taxon>
        <taxon>Pterygota</taxon>
        <taxon>Neoptera</taxon>
        <taxon>Endopterygota</taxon>
        <taxon>Hymenoptera</taxon>
        <taxon>Apocrita</taxon>
        <taxon>Ichneumonoidea</taxon>
        <taxon>Braconidae</taxon>
        <taxon>Aphidiinae</taxon>
        <taxon>Aphidius</taxon>
    </lineage>
</organism>
<keyword evidence="2" id="KW-0479">Metal-binding</keyword>
<comment type="similarity">
    <text evidence="6">Belongs to the peptidase M48 family.</text>
</comment>
<dbReference type="Pfam" id="PF16491">
    <property type="entry name" value="Peptidase_M48_N"/>
    <property type="match status" value="1"/>
</dbReference>
<proteinExistence type="inferred from homology"/>
<feature type="transmembrane region" description="Helical" evidence="7">
    <location>
        <begin position="98"/>
        <end position="119"/>
    </location>
</feature>
<protein>
    <recommendedName>
        <fullName evidence="12">Ste24 endopeptidase</fullName>
    </recommendedName>
</protein>
<evidence type="ECO:0000259" key="9">
    <source>
        <dbReference type="Pfam" id="PF16491"/>
    </source>
</evidence>
<gene>
    <name evidence="10" type="ORF">HCN44_007090</name>
</gene>
<evidence type="ECO:0000256" key="1">
    <source>
        <dbReference type="ARBA" id="ARBA00022670"/>
    </source>
</evidence>
<dbReference type="InterPro" id="IPR032456">
    <property type="entry name" value="Peptidase_M48_N"/>
</dbReference>
<evidence type="ECO:0000313" key="10">
    <source>
        <dbReference type="EMBL" id="KAF7988780.1"/>
    </source>
</evidence>
<keyword evidence="11" id="KW-1185">Reference proteome</keyword>
<feature type="transmembrane region" description="Helical" evidence="7">
    <location>
        <begin position="51"/>
        <end position="72"/>
    </location>
</feature>
<dbReference type="OrthoDB" id="360839at2759"/>
<evidence type="ECO:0000313" key="11">
    <source>
        <dbReference type="Proteomes" id="UP000639338"/>
    </source>
</evidence>
<dbReference type="GO" id="GO:0046872">
    <property type="term" value="F:metal ion binding"/>
    <property type="evidence" value="ECO:0007669"/>
    <property type="project" value="UniProtKB-KW"/>
</dbReference>
<keyword evidence="5 6" id="KW-0482">Metalloprotease</keyword>
<keyword evidence="7" id="KW-1133">Transmembrane helix</keyword>
<keyword evidence="4 6" id="KW-0862">Zinc</keyword>
<feature type="transmembrane region" description="Helical" evidence="7">
    <location>
        <begin position="290"/>
        <end position="308"/>
    </location>
</feature>
<name>A0A834XP28_APHGI</name>
<dbReference type="AlphaFoldDB" id="A0A834XP28"/>
<evidence type="ECO:0000256" key="7">
    <source>
        <dbReference type="SAM" id="Phobius"/>
    </source>
</evidence>
<comment type="cofactor">
    <cofactor evidence="6">
        <name>Zn(2+)</name>
        <dbReference type="ChEBI" id="CHEBI:29105"/>
    </cofactor>
    <text evidence="6">Binds 1 zinc ion per subunit.</text>
</comment>
<dbReference type="Pfam" id="PF01435">
    <property type="entry name" value="Peptidase_M48"/>
    <property type="match status" value="1"/>
</dbReference>
<dbReference type="EMBL" id="JACMRX010000005">
    <property type="protein sequence ID" value="KAF7988780.1"/>
    <property type="molecule type" value="Genomic_DNA"/>
</dbReference>
<feature type="transmembrane region" description="Helical" evidence="7">
    <location>
        <begin position="165"/>
        <end position="185"/>
    </location>
</feature>
<evidence type="ECO:0000256" key="6">
    <source>
        <dbReference type="RuleBase" id="RU003983"/>
    </source>
</evidence>
<dbReference type="Gene3D" id="3.30.2010.10">
    <property type="entry name" value="Metalloproteases ('zincins'), catalytic domain"/>
    <property type="match status" value="1"/>
</dbReference>
<keyword evidence="1 6" id="KW-0645">Protease</keyword>
<keyword evidence="7" id="KW-0812">Transmembrane</keyword>
<evidence type="ECO:0008006" key="12">
    <source>
        <dbReference type="Google" id="ProtNLM"/>
    </source>
</evidence>
<dbReference type="Proteomes" id="UP000639338">
    <property type="component" value="Unassembled WGS sequence"/>
</dbReference>
<comment type="caution">
    <text evidence="10">The sequence shown here is derived from an EMBL/GenBank/DDBJ whole genome shotgun (WGS) entry which is preliminary data.</text>
</comment>
<evidence type="ECO:0000256" key="4">
    <source>
        <dbReference type="ARBA" id="ARBA00022833"/>
    </source>
</evidence>
<evidence type="ECO:0000256" key="5">
    <source>
        <dbReference type="ARBA" id="ARBA00023049"/>
    </source>
</evidence>
<feature type="transmembrane region" description="Helical" evidence="7">
    <location>
        <begin position="139"/>
        <end position="159"/>
    </location>
</feature>
<dbReference type="PANTHER" id="PTHR10120">
    <property type="entry name" value="CAAX PRENYL PROTEASE 1"/>
    <property type="match status" value="1"/>
</dbReference>
<feature type="domain" description="Peptidase M48" evidence="8">
    <location>
        <begin position="265"/>
        <end position="412"/>
    </location>
</feature>
<evidence type="ECO:0000256" key="3">
    <source>
        <dbReference type="ARBA" id="ARBA00022801"/>
    </source>
</evidence>
<dbReference type="InterPro" id="IPR001915">
    <property type="entry name" value="Peptidase_M48"/>
</dbReference>
<evidence type="ECO:0000259" key="8">
    <source>
        <dbReference type="Pfam" id="PF01435"/>
    </source>
</evidence>
<accession>A0A834XP28</accession>
<dbReference type="GO" id="GO:0004222">
    <property type="term" value="F:metalloendopeptidase activity"/>
    <property type="evidence" value="ECO:0007669"/>
    <property type="project" value="InterPro"/>
</dbReference>
<feature type="domain" description="CAAX prenyl protease 1 N-terminal" evidence="9">
    <location>
        <begin position="17"/>
        <end position="189"/>
    </location>
</feature>
<keyword evidence="3 6" id="KW-0378">Hydrolase</keyword>
<reference evidence="10 11" key="1">
    <citation type="submission" date="2020-08" db="EMBL/GenBank/DDBJ databases">
        <title>Aphidius gifuensis genome sequencing and assembly.</title>
        <authorList>
            <person name="Du Z."/>
        </authorList>
    </citation>
    <scope>NUCLEOTIDE SEQUENCE [LARGE SCALE GENOMIC DNA]</scope>
    <source>
        <strain evidence="10">YNYX2018</strain>
        <tissue evidence="10">Adults</tissue>
    </source>
</reference>
<keyword evidence="7" id="KW-0472">Membrane</keyword>
<sequence>MSIWEIFCLKKQQFSIKKSKFKKQLKSIISENIYEKSRLYELKKNSHKISFLLLSAFTDTCFLLTHIISSAWKQSDNLMRTFDIENSNNKLLQSLLFWFYYSCIFWSASLPLFISKIFVLKYDHHLAIPSIIYWFKKQLMKFIIFQFISGIVLMSLIWICEPFYYCFLTTWLFTIIIVIFISYIHQKIIRFIVYKFTKLPADVKNKLNDLALYDNDKLCVFDEPYNMAHANFYMYCFYKQRRNIIFDILVGAQCGLSGMTTENVNLTKEEIIALQIHEMAHYKYKHHHHGLFYAMLIIGLNLGVVSLLRDYQPIFDEFQIESSENKPYIVLLVITFVYIMRPINKMFMHIMNKFSKQCEVQADEFCHNNKFGNYLKTAIIKIHKYNLVFPGNKYYSSNYQFGYPPLLERLDFFDKKIN</sequence>
<dbReference type="GO" id="GO:0006508">
    <property type="term" value="P:proteolysis"/>
    <property type="evidence" value="ECO:0007669"/>
    <property type="project" value="UniProtKB-KW"/>
</dbReference>